<accession>A0AAV2YYK0</accession>
<dbReference type="PROSITE" id="PS00018">
    <property type="entry name" value="EF_HAND_1"/>
    <property type="match status" value="1"/>
</dbReference>
<feature type="compositionally biased region" description="Low complexity" evidence="2">
    <location>
        <begin position="37"/>
        <end position="47"/>
    </location>
</feature>
<feature type="compositionally biased region" description="Basic residues" evidence="2">
    <location>
        <begin position="9"/>
        <end position="20"/>
    </location>
</feature>
<dbReference type="AlphaFoldDB" id="A0AAV2YYK0"/>
<sequence>MVSNDAPTKKKPKKKKKKNAGAHGSTKIAVQSASPNQQQQEQQVQQPPDAIALAAAADGGTMLDKLATLDDEVMADATKQQAMQTAAAKDDALSTGVYKMLLETRGAEELCQGLQLKYRHIARLKKLYAAEDMYGTNEITEEEFFHIIHEEKRKLTAGMFKFSGLPAHPKRLTFDQFVICVVTMASLTRRELLHYAFMLFDEDESGAMDGRELRDFCRSLENRGFFFKHNVEIARSKMMAPGGQRKGVARGDGLVDFEDLAEGNAQFPAAFYPILQFQYNLRRATLGESVWTRVVQHKVRLGLIVAYMRTHNGHLPPMSLKDQVLGFFDPDIHRQRKLAINRYAQELRHDALVHGLHEQKEQLTQAHMAWQSTHDPSTTHANEQHDAADKVVVY</sequence>
<dbReference type="Proteomes" id="UP001146120">
    <property type="component" value="Unassembled WGS sequence"/>
</dbReference>
<feature type="region of interest" description="Disordered" evidence="2">
    <location>
        <begin position="1"/>
        <end position="47"/>
    </location>
</feature>
<keyword evidence="5" id="KW-1185">Reference proteome</keyword>
<dbReference type="PROSITE" id="PS50222">
    <property type="entry name" value="EF_HAND_2"/>
    <property type="match status" value="1"/>
</dbReference>
<feature type="region of interest" description="Disordered" evidence="2">
    <location>
        <begin position="374"/>
        <end position="394"/>
    </location>
</feature>
<dbReference type="InterPro" id="IPR002048">
    <property type="entry name" value="EF_hand_dom"/>
</dbReference>
<dbReference type="SUPFAM" id="SSF47473">
    <property type="entry name" value="EF-hand"/>
    <property type="match status" value="1"/>
</dbReference>
<name>A0AAV2YYK0_9STRA</name>
<proteinExistence type="predicted"/>
<organism evidence="4 5">
    <name type="scientific">Lagenidium giganteum</name>
    <dbReference type="NCBI Taxonomy" id="4803"/>
    <lineage>
        <taxon>Eukaryota</taxon>
        <taxon>Sar</taxon>
        <taxon>Stramenopiles</taxon>
        <taxon>Oomycota</taxon>
        <taxon>Peronosporomycetes</taxon>
        <taxon>Pythiales</taxon>
        <taxon>Pythiaceae</taxon>
    </lineage>
</organism>
<evidence type="ECO:0000256" key="2">
    <source>
        <dbReference type="SAM" id="MobiDB-lite"/>
    </source>
</evidence>
<dbReference type="Gene3D" id="1.10.238.10">
    <property type="entry name" value="EF-hand"/>
    <property type="match status" value="1"/>
</dbReference>
<evidence type="ECO:0000313" key="4">
    <source>
        <dbReference type="EMBL" id="DAZ98458.1"/>
    </source>
</evidence>
<dbReference type="InterPro" id="IPR018247">
    <property type="entry name" value="EF_Hand_1_Ca_BS"/>
</dbReference>
<evidence type="ECO:0000313" key="5">
    <source>
        <dbReference type="Proteomes" id="UP001146120"/>
    </source>
</evidence>
<dbReference type="GO" id="GO:0005509">
    <property type="term" value="F:calcium ion binding"/>
    <property type="evidence" value="ECO:0007669"/>
    <property type="project" value="InterPro"/>
</dbReference>
<gene>
    <name evidence="4" type="ORF">N0F65_001159</name>
</gene>
<evidence type="ECO:0000259" key="3">
    <source>
        <dbReference type="PROSITE" id="PS50222"/>
    </source>
</evidence>
<dbReference type="InterPro" id="IPR011992">
    <property type="entry name" value="EF-hand-dom_pair"/>
</dbReference>
<protein>
    <recommendedName>
        <fullName evidence="3">EF-hand domain-containing protein</fullName>
    </recommendedName>
</protein>
<reference evidence="4" key="2">
    <citation type="journal article" date="2023" name="Microbiol Resour">
        <title>Decontamination and Annotation of the Draft Genome Sequence of the Oomycete Lagenidium giganteum ARSEF 373.</title>
        <authorList>
            <person name="Morgan W.R."/>
            <person name="Tartar A."/>
        </authorList>
    </citation>
    <scope>NUCLEOTIDE SEQUENCE</scope>
    <source>
        <strain evidence="4">ARSEF 373</strain>
    </source>
</reference>
<evidence type="ECO:0000256" key="1">
    <source>
        <dbReference type="ARBA" id="ARBA00022837"/>
    </source>
</evidence>
<reference evidence="4" key="1">
    <citation type="submission" date="2022-11" db="EMBL/GenBank/DDBJ databases">
        <authorList>
            <person name="Morgan W.R."/>
            <person name="Tartar A."/>
        </authorList>
    </citation>
    <scope>NUCLEOTIDE SEQUENCE</scope>
    <source>
        <strain evidence="4">ARSEF 373</strain>
    </source>
</reference>
<feature type="domain" description="EF-hand" evidence="3">
    <location>
        <begin position="188"/>
        <end position="223"/>
    </location>
</feature>
<dbReference type="EMBL" id="DAKRPA010000106">
    <property type="protein sequence ID" value="DAZ98458.1"/>
    <property type="molecule type" value="Genomic_DNA"/>
</dbReference>
<keyword evidence="1" id="KW-0106">Calcium</keyword>
<comment type="caution">
    <text evidence="4">The sequence shown here is derived from an EMBL/GenBank/DDBJ whole genome shotgun (WGS) entry which is preliminary data.</text>
</comment>
<feature type="compositionally biased region" description="Basic and acidic residues" evidence="2">
    <location>
        <begin position="382"/>
        <end position="394"/>
    </location>
</feature>